<gene>
    <name evidence="4" type="ORF">PAHA3_3444</name>
</gene>
<dbReference type="PIRSF" id="PIRSF016184">
    <property type="entry name" value="PhzC_PhzF"/>
    <property type="match status" value="1"/>
</dbReference>
<name>A0A100VPC8_PAEAM</name>
<evidence type="ECO:0000256" key="2">
    <source>
        <dbReference type="ARBA" id="ARBA00023235"/>
    </source>
</evidence>
<dbReference type="NCBIfam" id="TIGR00654">
    <property type="entry name" value="PhzF_family"/>
    <property type="match status" value="1"/>
</dbReference>
<proteinExistence type="inferred from homology"/>
<dbReference type="EMBL" id="BCNV01000001">
    <property type="protein sequence ID" value="GAS83366.1"/>
    <property type="molecule type" value="Genomic_DNA"/>
</dbReference>
<sequence length="292" mass="32430">MEVEVSTLHSFSDKVLGGNPAGVVLQETHLSESQMQEIARQVGFSETAFVMPSDQADFKVRYFTPSDEVDLCGHATIALFYLMKTQQLVDVGTYTLETLAGILKVVIEVNGEVYLSQTLPEFGKIVDRQQIADSLRISMEDLHSELPVQIVSTGLPDILIAVRDVDVLTKIDPDFQRITEICKAHHAVGYHVFTLESDATDVLAECRNFAPLYDIPEESATGTSNGAMLCYLYQYNQLADPHQHTYTIRQGYTMNRPSEIRARLTLGSSNDITQIQVGGSAVHIENIQIHLP</sequence>
<accession>A0A100VPC8</accession>
<comment type="caution">
    <text evidence="4">The sequence shown here is derived from an EMBL/GenBank/DDBJ whole genome shotgun (WGS) entry which is preliminary data.</text>
</comment>
<protein>
    <submittedName>
        <fullName evidence="4">PhzF family phenazine biosynthesis protein</fullName>
    </submittedName>
</protein>
<reference evidence="5" key="2">
    <citation type="submission" date="2016-01" db="EMBL/GenBank/DDBJ databases">
        <title>Draft Genome Sequence of Paenibacillus amylolyticus Heshi-A3 that Was Isolated from Fermented Rice Bran with Aging Salted Mackerel, Which Was Named Heshiko as Traditional Fermented Seafood in Japan.</title>
        <authorList>
            <person name="Akuzawa S."/>
            <person name="Nakagawa J."/>
            <person name="Kanekatsu T."/>
            <person name="Kubota E."/>
            <person name="Ohtake R."/>
            <person name="Suzuki T."/>
            <person name="Kanesaki Y."/>
        </authorList>
    </citation>
    <scope>NUCLEOTIDE SEQUENCE [LARGE SCALE GENOMIC DNA]</scope>
    <source>
        <strain evidence="5">Heshi-A3</strain>
    </source>
</reference>
<dbReference type="GO" id="GO:0005737">
    <property type="term" value="C:cytoplasm"/>
    <property type="evidence" value="ECO:0007669"/>
    <property type="project" value="TreeGrafter"/>
</dbReference>
<dbReference type="GO" id="GO:0016853">
    <property type="term" value="F:isomerase activity"/>
    <property type="evidence" value="ECO:0007669"/>
    <property type="project" value="UniProtKB-KW"/>
</dbReference>
<dbReference type="AlphaFoldDB" id="A0A100VPC8"/>
<keyword evidence="2" id="KW-0413">Isomerase</keyword>
<dbReference type="RefSeq" id="WP_062835719.1">
    <property type="nucleotide sequence ID" value="NZ_BCNV01000001.1"/>
</dbReference>
<dbReference type="SUPFAM" id="SSF54506">
    <property type="entry name" value="Diaminopimelate epimerase-like"/>
    <property type="match status" value="1"/>
</dbReference>
<dbReference type="Pfam" id="PF02567">
    <property type="entry name" value="PhzC-PhzF"/>
    <property type="match status" value="1"/>
</dbReference>
<evidence type="ECO:0000256" key="1">
    <source>
        <dbReference type="ARBA" id="ARBA00008270"/>
    </source>
</evidence>
<feature type="active site" evidence="3">
    <location>
        <position position="46"/>
    </location>
</feature>
<evidence type="ECO:0000256" key="3">
    <source>
        <dbReference type="PIRSR" id="PIRSR016184-1"/>
    </source>
</evidence>
<comment type="similarity">
    <text evidence="1">Belongs to the PhzF family.</text>
</comment>
<reference evidence="4 5" key="1">
    <citation type="journal article" date="2016" name="Genome Announc.">
        <title>Draft Genome Sequence of Paenibacillus amylolyticus Heshi-A3, Isolated from Fermented Rice Bran in a Japanese Fermented Seafood Dish.</title>
        <authorList>
            <person name="Akuzawa S."/>
            <person name="Nagaoka J."/>
            <person name="Kanekatsu M."/>
            <person name="Kubota E."/>
            <person name="Ohtake R."/>
            <person name="Suzuki T."/>
            <person name="Kanesaki Y."/>
        </authorList>
    </citation>
    <scope>NUCLEOTIDE SEQUENCE [LARGE SCALE GENOMIC DNA]</scope>
    <source>
        <strain evidence="4 5">Heshi-A3</strain>
    </source>
</reference>
<organism evidence="4 5">
    <name type="scientific">Paenibacillus amylolyticus</name>
    <dbReference type="NCBI Taxonomy" id="1451"/>
    <lineage>
        <taxon>Bacteria</taxon>
        <taxon>Bacillati</taxon>
        <taxon>Bacillota</taxon>
        <taxon>Bacilli</taxon>
        <taxon>Bacillales</taxon>
        <taxon>Paenibacillaceae</taxon>
        <taxon>Paenibacillus</taxon>
    </lineage>
</organism>
<dbReference type="PANTHER" id="PTHR13774:SF39">
    <property type="entry name" value="BIOSYNTHESIS PROTEIN, PUTATIVE-RELATED"/>
    <property type="match status" value="1"/>
</dbReference>
<dbReference type="InterPro" id="IPR003719">
    <property type="entry name" value="Phenazine_PhzF-like"/>
</dbReference>
<evidence type="ECO:0000313" key="5">
    <source>
        <dbReference type="Proteomes" id="UP000069697"/>
    </source>
</evidence>
<dbReference type="PANTHER" id="PTHR13774">
    <property type="entry name" value="PHENAZINE BIOSYNTHESIS PROTEIN"/>
    <property type="match status" value="1"/>
</dbReference>
<evidence type="ECO:0000313" key="4">
    <source>
        <dbReference type="EMBL" id="GAS83366.1"/>
    </source>
</evidence>
<dbReference type="Gene3D" id="3.10.310.10">
    <property type="entry name" value="Diaminopimelate Epimerase, Chain A, domain 1"/>
    <property type="match status" value="2"/>
</dbReference>
<dbReference type="Proteomes" id="UP000069697">
    <property type="component" value="Unassembled WGS sequence"/>
</dbReference>